<dbReference type="GO" id="GO:0003700">
    <property type="term" value="F:DNA-binding transcription factor activity"/>
    <property type="evidence" value="ECO:0007669"/>
    <property type="project" value="InterPro"/>
</dbReference>
<sequence length="275" mass="30784">MFFRLYSPAAALRPFVQHYLVAHVRTANGRPLPAPKPQPPSPYQSLYFYPRGEMSTFHYGQGREIKSPRSILVGPQVSRVDLNFAPEHLVVCVACKPGGLHRLLGVPVKELFDFSVDSRAVLGPAVDEVADRLAETTDYDQMVAVVETYLLRAARRLAGAPRPLDALLPQLLSGWVARPVERLAHEVCLSPRQFERNFFERVGMGPKLYARIARFDQAFRLKEQQPALDWLAVAVHTGYYDYRHLVRDFKAFAGVTPPQLLAADAAHTRLARAGG</sequence>
<dbReference type="Pfam" id="PF12833">
    <property type="entry name" value="HTH_18"/>
    <property type="match status" value="1"/>
</dbReference>
<keyword evidence="1" id="KW-0805">Transcription regulation</keyword>
<keyword evidence="3" id="KW-0804">Transcription</keyword>
<accession>A0A1G1T9I3</accession>
<protein>
    <recommendedName>
        <fullName evidence="4">HTH araC/xylS-type domain-containing protein</fullName>
    </recommendedName>
</protein>
<dbReference type="AlphaFoldDB" id="A0A1G1T9I3"/>
<comment type="caution">
    <text evidence="5">The sequence shown here is derived from an EMBL/GenBank/DDBJ whole genome shotgun (WGS) entry which is preliminary data.</text>
</comment>
<dbReference type="InterPro" id="IPR046532">
    <property type="entry name" value="DUF6597"/>
</dbReference>
<dbReference type="InterPro" id="IPR018060">
    <property type="entry name" value="HTH_AraC"/>
</dbReference>
<gene>
    <name evidence="5" type="ORF">BEN49_10590</name>
</gene>
<proteinExistence type="predicted"/>
<evidence type="ECO:0000313" key="5">
    <source>
        <dbReference type="EMBL" id="OGX87527.1"/>
    </source>
</evidence>
<name>A0A1G1T9I3_9BACT</name>
<dbReference type="Proteomes" id="UP000177506">
    <property type="component" value="Unassembled WGS sequence"/>
</dbReference>
<dbReference type="Pfam" id="PF20240">
    <property type="entry name" value="DUF6597"/>
    <property type="match status" value="1"/>
</dbReference>
<keyword evidence="6" id="KW-1185">Reference proteome</keyword>
<dbReference type="InterPro" id="IPR050204">
    <property type="entry name" value="AraC_XylS_family_regulators"/>
</dbReference>
<dbReference type="SMART" id="SM00342">
    <property type="entry name" value="HTH_ARAC"/>
    <property type="match status" value="1"/>
</dbReference>
<evidence type="ECO:0000256" key="3">
    <source>
        <dbReference type="ARBA" id="ARBA00023163"/>
    </source>
</evidence>
<reference evidence="5 6" key="1">
    <citation type="submission" date="2016-08" db="EMBL/GenBank/DDBJ databases">
        <title>Hymenobacter coccineus sp. nov., Hymenobacter lapidarius sp. nov. and Hymenobacter glacialis sp. nov., isolated from Antarctic soil.</title>
        <authorList>
            <person name="Sedlacek I."/>
            <person name="Kralova S."/>
            <person name="Kyrova K."/>
            <person name="Maslanova I."/>
            <person name="Stankova E."/>
            <person name="Vrbovska V."/>
            <person name="Nemec M."/>
            <person name="Bartak M."/>
            <person name="Svec P."/>
            <person name="Busse H.-J."/>
            <person name="Pantucek R."/>
        </authorList>
    </citation>
    <scope>NUCLEOTIDE SEQUENCE [LARGE SCALE GENOMIC DNA]</scope>
    <source>
        <strain evidence="5 6">CCM 8649</strain>
    </source>
</reference>
<keyword evidence="2" id="KW-0238">DNA-binding</keyword>
<dbReference type="PANTHER" id="PTHR46796">
    <property type="entry name" value="HTH-TYPE TRANSCRIPTIONAL ACTIVATOR RHAS-RELATED"/>
    <property type="match status" value="1"/>
</dbReference>
<dbReference type="EMBL" id="MDZA01000354">
    <property type="protein sequence ID" value="OGX87527.1"/>
    <property type="molecule type" value="Genomic_DNA"/>
</dbReference>
<feature type="domain" description="HTH araC/xylS-type" evidence="4">
    <location>
        <begin position="180"/>
        <end position="263"/>
    </location>
</feature>
<evidence type="ECO:0000256" key="2">
    <source>
        <dbReference type="ARBA" id="ARBA00023125"/>
    </source>
</evidence>
<evidence type="ECO:0000259" key="4">
    <source>
        <dbReference type="PROSITE" id="PS01124"/>
    </source>
</evidence>
<evidence type="ECO:0000256" key="1">
    <source>
        <dbReference type="ARBA" id="ARBA00023015"/>
    </source>
</evidence>
<dbReference type="PROSITE" id="PS01124">
    <property type="entry name" value="HTH_ARAC_FAMILY_2"/>
    <property type="match status" value="1"/>
</dbReference>
<dbReference type="Gene3D" id="1.10.10.60">
    <property type="entry name" value="Homeodomain-like"/>
    <property type="match status" value="1"/>
</dbReference>
<organism evidence="5 6">
    <name type="scientific">Hymenobacter coccineus</name>
    <dbReference type="NCBI Taxonomy" id="1908235"/>
    <lineage>
        <taxon>Bacteria</taxon>
        <taxon>Pseudomonadati</taxon>
        <taxon>Bacteroidota</taxon>
        <taxon>Cytophagia</taxon>
        <taxon>Cytophagales</taxon>
        <taxon>Hymenobacteraceae</taxon>
        <taxon>Hymenobacter</taxon>
    </lineage>
</organism>
<evidence type="ECO:0000313" key="6">
    <source>
        <dbReference type="Proteomes" id="UP000177506"/>
    </source>
</evidence>
<dbReference type="GO" id="GO:0043565">
    <property type="term" value="F:sequence-specific DNA binding"/>
    <property type="evidence" value="ECO:0007669"/>
    <property type="project" value="InterPro"/>
</dbReference>